<dbReference type="AlphaFoldDB" id="A0A2M6W3A2"/>
<evidence type="ECO:0008006" key="3">
    <source>
        <dbReference type="Google" id="ProtNLM"/>
    </source>
</evidence>
<reference evidence="2" key="1">
    <citation type="submission" date="2017-09" db="EMBL/GenBank/DDBJ databases">
        <title>Depth-based differentiation of microbial function through sediment-hosted aquifers and enrichment of novel symbionts in the deep terrestrial subsurface.</title>
        <authorList>
            <person name="Probst A.J."/>
            <person name="Ladd B."/>
            <person name="Jarett J.K."/>
            <person name="Geller-Mcgrath D.E."/>
            <person name="Sieber C.M.K."/>
            <person name="Emerson J.B."/>
            <person name="Anantharaman K."/>
            <person name="Thomas B.C."/>
            <person name="Malmstrom R."/>
            <person name="Stieglmeier M."/>
            <person name="Klingl A."/>
            <person name="Woyke T."/>
            <person name="Ryan C.M."/>
            <person name="Banfield J.F."/>
        </authorList>
    </citation>
    <scope>NUCLEOTIDE SEQUENCE [LARGE SCALE GENOMIC DNA]</scope>
</reference>
<protein>
    <recommendedName>
        <fullName evidence="3">30S ribosomal protein S21</fullName>
    </recommendedName>
</protein>
<name>A0A2M6W3A2_9BACT</name>
<dbReference type="EMBL" id="PFBX01000043">
    <property type="protein sequence ID" value="PIT87261.1"/>
    <property type="molecule type" value="Genomic_DNA"/>
</dbReference>
<comment type="caution">
    <text evidence="1">The sequence shown here is derived from an EMBL/GenBank/DDBJ whole genome shotgun (WGS) entry which is preliminary data.</text>
</comment>
<evidence type="ECO:0000313" key="1">
    <source>
        <dbReference type="EMBL" id="PIT87261.1"/>
    </source>
</evidence>
<accession>A0A2M6W3A2</accession>
<evidence type="ECO:0000313" key="2">
    <source>
        <dbReference type="Proteomes" id="UP000231183"/>
    </source>
</evidence>
<proteinExistence type="predicted"/>
<gene>
    <name evidence="1" type="ORF">COU31_03800</name>
</gene>
<sequence>MEIVSEIKRKKNESFEAFLRRVKKRWQQSGKILQAKKISFHKRKPSKNCRKKSALHRLEVSKKIEYLKKIGKMPEDSRNHKR</sequence>
<organism evidence="1 2">
    <name type="scientific">Candidatus Magasanikbacteria bacterium CG10_big_fil_rev_8_21_14_0_10_40_10</name>
    <dbReference type="NCBI Taxonomy" id="1974648"/>
    <lineage>
        <taxon>Bacteria</taxon>
        <taxon>Candidatus Magasanikiibacteriota</taxon>
    </lineage>
</organism>
<dbReference type="Proteomes" id="UP000231183">
    <property type="component" value="Unassembled WGS sequence"/>
</dbReference>